<comment type="caution">
    <text evidence="1">The sequence shown here is derived from an EMBL/GenBank/DDBJ whole genome shotgun (WGS) entry which is preliminary data.</text>
</comment>
<reference evidence="1 2" key="1">
    <citation type="submission" date="2020-07" db="EMBL/GenBank/DDBJ databases">
        <title>Pseudogemmobacter sp. nov., isolated from poultry manure in Taiwan.</title>
        <authorList>
            <person name="Lin S.-Y."/>
            <person name="Tang Y.-S."/>
            <person name="Young C.-C."/>
        </authorList>
    </citation>
    <scope>NUCLEOTIDE SEQUENCE [LARGE SCALE GENOMIC DNA]</scope>
    <source>
        <strain evidence="1 2">CC-YST710</strain>
    </source>
</reference>
<dbReference type="RefSeq" id="WP_226937756.1">
    <property type="nucleotide sequence ID" value="NZ_JACDXX010000044.1"/>
</dbReference>
<dbReference type="EMBL" id="JACDXX010000044">
    <property type="protein sequence ID" value="MCB5412333.1"/>
    <property type="molecule type" value="Genomic_DNA"/>
</dbReference>
<name>A0ABS8CT06_9RHOB</name>
<accession>A0ABS8CT06</accession>
<evidence type="ECO:0000313" key="2">
    <source>
        <dbReference type="Proteomes" id="UP001198571"/>
    </source>
</evidence>
<sequence>MRKALHLIIDSQGNLEVAAAAAPANGAEVLGLCTALTAEKDLTARRSGAFTLISRTIVATESQQIAREAMMCEEDKTTVLEAG</sequence>
<dbReference type="Proteomes" id="UP001198571">
    <property type="component" value="Unassembled WGS sequence"/>
</dbReference>
<protein>
    <submittedName>
        <fullName evidence="1">Uncharacterized protein</fullName>
    </submittedName>
</protein>
<proteinExistence type="predicted"/>
<evidence type="ECO:0000313" key="1">
    <source>
        <dbReference type="EMBL" id="MCB5412333.1"/>
    </source>
</evidence>
<gene>
    <name evidence="1" type="ORF">H0485_20405</name>
</gene>
<keyword evidence="2" id="KW-1185">Reference proteome</keyword>
<organism evidence="1 2">
    <name type="scientific">Pseudogemmobacter faecipullorum</name>
    <dbReference type="NCBI Taxonomy" id="2755041"/>
    <lineage>
        <taxon>Bacteria</taxon>
        <taxon>Pseudomonadati</taxon>
        <taxon>Pseudomonadota</taxon>
        <taxon>Alphaproteobacteria</taxon>
        <taxon>Rhodobacterales</taxon>
        <taxon>Paracoccaceae</taxon>
        <taxon>Pseudogemmobacter</taxon>
    </lineage>
</organism>